<dbReference type="Gene3D" id="3.40.640.10">
    <property type="entry name" value="Type I PLP-dependent aspartate aminotransferase-like (Major domain)"/>
    <property type="match status" value="1"/>
</dbReference>
<comment type="caution">
    <text evidence="4">The sequence shown here is derived from an EMBL/GenBank/DDBJ whole genome shotgun (WGS) entry which is preliminary data.</text>
</comment>
<dbReference type="InterPro" id="IPR015424">
    <property type="entry name" value="PyrdxlP-dep_Trfase"/>
</dbReference>
<evidence type="ECO:0000256" key="3">
    <source>
        <dbReference type="RuleBase" id="RU004508"/>
    </source>
</evidence>
<proteinExistence type="inferred from homology"/>
<gene>
    <name evidence="4" type="ORF">AB7878_11635</name>
</gene>
<evidence type="ECO:0000256" key="2">
    <source>
        <dbReference type="ARBA" id="ARBA00037999"/>
    </source>
</evidence>
<sequence length="398" mass="42633">MQAATMQDEAIGHASTIPLMRAQLPDADALLPYLRRIDAARWYTNFGPLANELEQRLATQLDPGDSPAVVSLSSGTAALELALGAMQLPSGAQVLLPALTFVATATAVIRVGHMPLIADVAAGNWLLTPEIARRIATSRRIDAVMPVATFGLAQDITAWDRFVEDTGIPVLIDAAGAFGNQQAARRCHVAFSLHATKALAAGEGGFVVTRDRAMAARIRTLSNFGIDLEHGSQVFFPGGNGKLSEYHAAVALASLDQWPDIERSRRALQARYLRQLQRSCPGVVLQEQAVGGVYPILVVALPSGVHAREIQQELAARGIQTRQWYCPTLDRHPAFASFGAEPLPVAHSLSERLLGLPFYLDITTAQIRRVCESLAVVLAEAAGTIRPTSSHPAGTCHP</sequence>
<name>A0ABV4AUC8_9GAMM</name>
<dbReference type="EMBL" id="JBGBPY010000001">
    <property type="protein sequence ID" value="MEY2183066.1"/>
    <property type="molecule type" value="Genomic_DNA"/>
</dbReference>
<dbReference type="SUPFAM" id="SSF53383">
    <property type="entry name" value="PLP-dependent transferases"/>
    <property type="match status" value="1"/>
</dbReference>
<dbReference type="PANTHER" id="PTHR30244:SF9">
    <property type="entry name" value="PROTEIN RV3402C"/>
    <property type="match status" value="1"/>
</dbReference>
<evidence type="ECO:0000313" key="5">
    <source>
        <dbReference type="Proteomes" id="UP001562159"/>
    </source>
</evidence>
<accession>A0ABV4AUC8</accession>
<dbReference type="InterPro" id="IPR015421">
    <property type="entry name" value="PyrdxlP-dep_Trfase_major"/>
</dbReference>
<dbReference type="GO" id="GO:0008483">
    <property type="term" value="F:transaminase activity"/>
    <property type="evidence" value="ECO:0007669"/>
    <property type="project" value="UniProtKB-KW"/>
</dbReference>
<dbReference type="PIRSF" id="PIRSF000390">
    <property type="entry name" value="PLP_StrS"/>
    <property type="match status" value="1"/>
</dbReference>
<evidence type="ECO:0000256" key="1">
    <source>
        <dbReference type="ARBA" id="ARBA00022898"/>
    </source>
</evidence>
<keyword evidence="5" id="KW-1185">Reference proteome</keyword>
<organism evidence="4 5">
    <name type="scientific">Rhodanobacter humi</name>
    <dbReference type="NCBI Taxonomy" id="1888173"/>
    <lineage>
        <taxon>Bacteria</taxon>
        <taxon>Pseudomonadati</taxon>
        <taxon>Pseudomonadota</taxon>
        <taxon>Gammaproteobacteria</taxon>
        <taxon>Lysobacterales</taxon>
        <taxon>Rhodanobacteraceae</taxon>
        <taxon>Rhodanobacter</taxon>
    </lineage>
</organism>
<reference evidence="4 5" key="1">
    <citation type="submission" date="2024-07" db="EMBL/GenBank/DDBJ databases">
        <title>Molecular mechanisms and environmental adaptations of flagellar loss and biofilm growth of Rhodanobacter under environmental stress.</title>
        <authorList>
            <person name="Chen M."/>
        </authorList>
    </citation>
    <scope>NUCLEOTIDE SEQUENCE [LARGE SCALE GENOMIC DNA]</scope>
    <source>
        <strain evidence="4 5">RS22</strain>
    </source>
</reference>
<dbReference type="PANTHER" id="PTHR30244">
    <property type="entry name" value="TRANSAMINASE"/>
    <property type="match status" value="1"/>
</dbReference>
<dbReference type="InterPro" id="IPR000653">
    <property type="entry name" value="DegT/StrS_aminotransferase"/>
</dbReference>
<keyword evidence="1 3" id="KW-0663">Pyridoxal phosphate</keyword>
<protein>
    <submittedName>
        <fullName evidence="4">DegT/DnrJ/EryC1/StrS family aminotransferase</fullName>
    </submittedName>
</protein>
<dbReference type="Proteomes" id="UP001562159">
    <property type="component" value="Unassembled WGS sequence"/>
</dbReference>
<comment type="similarity">
    <text evidence="2 3">Belongs to the DegT/DnrJ/EryC1 family.</text>
</comment>
<keyword evidence="4" id="KW-0032">Aminotransferase</keyword>
<evidence type="ECO:0000313" key="4">
    <source>
        <dbReference type="EMBL" id="MEY2183066.1"/>
    </source>
</evidence>
<dbReference type="Pfam" id="PF01041">
    <property type="entry name" value="DegT_DnrJ_EryC1"/>
    <property type="match status" value="1"/>
</dbReference>
<keyword evidence="4" id="KW-0808">Transferase</keyword>